<keyword evidence="1" id="KW-0812">Transmembrane</keyword>
<keyword evidence="1" id="KW-0472">Membrane</keyword>
<proteinExistence type="predicted"/>
<evidence type="ECO:0000256" key="1">
    <source>
        <dbReference type="SAM" id="Phobius"/>
    </source>
</evidence>
<dbReference type="AlphaFoldDB" id="A0A0A9CF45"/>
<name>A0A0A9CF45_ARUDO</name>
<reference evidence="2" key="2">
    <citation type="journal article" date="2015" name="Data Brief">
        <title>Shoot transcriptome of the giant reed, Arundo donax.</title>
        <authorList>
            <person name="Barrero R.A."/>
            <person name="Guerrero F.D."/>
            <person name="Moolhuijzen P."/>
            <person name="Goolsby J.A."/>
            <person name="Tidwell J."/>
            <person name="Bellgard S.E."/>
            <person name="Bellgard M.I."/>
        </authorList>
    </citation>
    <scope>NUCLEOTIDE SEQUENCE</scope>
    <source>
        <tissue evidence="2">Shoot tissue taken approximately 20 cm above the soil surface</tissue>
    </source>
</reference>
<evidence type="ECO:0000313" key="2">
    <source>
        <dbReference type="EMBL" id="JAD72020.1"/>
    </source>
</evidence>
<feature type="transmembrane region" description="Helical" evidence="1">
    <location>
        <begin position="20"/>
        <end position="37"/>
    </location>
</feature>
<organism evidence="2">
    <name type="scientific">Arundo donax</name>
    <name type="common">Giant reed</name>
    <name type="synonym">Donax arundinaceus</name>
    <dbReference type="NCBI Taxonomy" id="35708"/>
    <lineage>
        <taxon>Eukaryota</taxon>
        <taxon>Viridiplantae</taxon>
        <taxon>Streptophyta</taxon>
        <taxon>Embryophyta</taxon>
        <taxon>Tracheophyta</taxon>
        <taxon>Spermatophyta</taxon>
        <taxon>Magnoliopsida</taxon>
        <taxon>Liliopsida</taxon>
        <taxon>Poales</taxon>
        <taxon>Poaceae</taxon>
        <taxon>PACMAD clade</taxon>
        <taxon>Arundinoideae</taxon>
        <taxon>Arundineae</taxon>
        <taxon>Arundo</taxon>
    </lineage>
</organism>
<reference evidence="2" key="1">
    <citation type="submission" date="2014-09" db="EMBL/GenBank/DDBJ databases">
        <authorList>
            <person name="Magalhaes I.L.F."/>
            <person name="Oliveira U."/>
            <person name="Santos F.R."/>
            <person name="Vidigal T.H.D.A."/>
            <person name="Brescovit A.D."/>
            <person name="Santos A.J."/>
        </authorList>
    </citation>
    <scope>NUCLEOTIDE SEQUENCE</scope>
    <source>
        <tissue evidence="2">Shoot tissue taken approximately 20 cm above the soil surface</tissue>
    </source>
</reference>
<dbReference type="EMBL" id="GBRH01225875">
    <property type="protein sequence ID" value="JAD72020.1"/>
    <property type="molecule type" value="Transcribed_RNA"/>
</dbReference>
<accession>A0A0A9CF45</accession>
<keyword evidence="1" id="KW-1133">Transmembrane helix</keyword>
<sequence length="56" mass="6431">MHTVKSYTLHISHGFSKQNGVNLIAQHIFVLLAVYMSQQIFHKYALNIPSSFIDKI</sequence>
<protein>
    <submittedName>
        <fullName evidence="2">Uncharacterized protein</fullName>
    </submittedName>
</protein>